<gene>
    <name evidence="2" type="ORF">GCM10023081_43470</name>
</gene>
<organism evidence="2 3">
    <name type="scientific">Arthrobacter ginkgonis</name>
    <dbReference type="NCBI Taxonomy" id="1630594"/>
    <lineage>
        <taxon>Bacteria</taxon>
        <taxon>Bacillati</taxon>
        <taxon>Actinomycetota</taxon>
        <taxon>Actinomycetes</taxon>
        <taxon>Micrococcales</taxon>
        <taxon>Micrococcaceae</taxon>
        <taxon>Arthrobacter</taxon>
    </lineage>
</organism>
<dbReference type="EMBL" id="BAABEO010000034">
    <property type="protein sequence ID" value="GAA3702363.1"/>
    <property type="molecule type" value="Genomic_DNA"/>
</dbReference>
<keyword evidence="1" id="KW-0472">Membrane</keyword>
<feature type="transmembrane region" description="Helical" evidence="1">
    <location>
        <begin position="42"/>
        <end position="67"/>
    </location>
</feature>
<evidence type="ECO:0008006" key="4">
    <source>
        <dbReference type="Google" id="ProtNLM"/>
    </source>
</evidence>
<name>A0ABP7DCD4_9MICC</name>
<evidence type="ECO:0000313" key="3">
    <source>
        <dbReference type="Proteomes" id="UP001500752"/>
    </source>
</evidence>
<dbReference type="Proteomes" id="UP001500752">
    <property type="component" value="Unassembled WGS sequence"/>
</dbReference>
<evidence type="ECO:0000256" key="1">
    <source>
        <dbReference type="SAM" id="Phobius"/>
    </source>
</evidence>
<feature type="transmembrane region" description="Helical" evidence="1">
    <location>
        <begin position="18"/>
        <end position="36"/>
    </location>
</feature>
<accession>A0ABP7DCD4</accession>
<reference evidence="3" key="1">
    <citation type="journal article" date="2019" name="Int. J. Syst. Evol. Microbiol.">
        <title>The Global Catalogue of Microorganisms (GCM) 10K type strain sequencing project: providing services to taxonomists for standard genome sequencing and annotation.</title>
        <authorList>
            <consortium name="The Broad Institute Genomics Platform"/>
            <consortium name="The Broad Institute Genome Sequencing Center for Infectious Disease"/>
            <person name="Wu L."/>
            <person name="Ma J."/>
        </authorList>
    </citation>
    <scope>NUCLEOTIDE SEQUENCE [LARGE SCALE GENOMIC DNA]</scope>
    <source>
        <strain evidence="3">JCM 30742</strain>
    </source>
</reference>
<keyword evidence="1" id="KW-1133">Transmembrane helix</keyword>
<comment type="caution">
    <text evidence="2">The sequence shown here is derived from an EMBL/GenBank/DDBJ whole genome shotgun (WGS) entry which is preliminary data.</text>
</comment>
<sequence>MSTPTPAGRVRLATPGRLALAALPIIGFFATPWLPFAREATLWFGFPAVMVWFGLMVLLTVAVLQVIDGMYLRAGGREQDACDEEGISA</sequence>
<keyword evidence="1" id="KW-0812">Transmembrane</keyword>
<dbReference type="RefSeq" id="WP_345154237.1">
    <property type="nucleotide sequence ID" value="NZ_BAABEO010000034.1"/>
</dbReference>
<keyword evidence="3" id="KW-1185">Reference proteome</keyword>
<protein>
    <recommendedName>
        <fullName evidence="4">DUF3311 domain-containing protein</fullName>
    </recommendedName>
</protein>
<evidence type="ECO:0000313" key="2">
    <source>
        <dbReference type="EMBL" id="GAA3702363.1"/>
    </source>
</evidence>
<proteinExistence type="predicted"/>